<organism evidence="3">
    <name type="scientific">metagenome</name>
    <dbReference type="NCBI Taxonomy" id="256318"/>
    <lineage>
        <taxon>unclassified sequences</taxon>
        <taxon>metagenomes</taxon>
    </lineage>
</organism>
<feature type="region of interest" description="Disordered" evidence="1">
    <location>
        <begin position="157"/>
        <end position="191"/>
    </location>
</feature>
<keyword evidence="2" id="KW-0472">Membrane</keyword>
<feature type="compositionally biased region" description="Low complexity" evidence="1">
    <location>
        <begin position="171"/>
        <end position="191"/>
    </location>
</feature>
<sequence>MTHPAGPRRTPARRRGWVRPALAAAFVLVPLAEIWAILQVGQLVGPWWTILLLVLDSMVGAWLIKREGGRAWRALREALQGGRMPARELADGALILIGGTLMLSPGFLLDAVGILLILPFTRPVARRLLTTVVERRLVVVPGATGFGSGFGSGFGPGLGFGPGSGPGPVPGNGRRPGPEGEGPVVQGDVVE</sequence>
<gene>
    <name evidence="3" type="ORF">NOCA1170159</name>
</gene>
<dbReference type="InterPro" id="IPR007313">
    <property type="entry name" value="FxsA"/>
</dbReference>
<dbReference type="Pfam" id="PF04186">
    <property type="entry name" value="FxsA"/>
    <property type="match status" value="1"/>
</dbReference>
<feature type="compositionally biased region" description="Gly residues" evidence="1">
    <location>
        <begin position="157"/>
        <end position="166"/>
    </location>
</feature>
<dbReference type="GO" id="GO:0016020">
    <property type="term" value="C:membrane"/>
    <property type="evidence" value="ECO:0007669"/>
    <property type="project" value="InterPro"/>
</dbReference>
<evidence type="ECO:0000256" key="1">
    <source>
        <dbReference type="SAM" id="MobiDB-lite"/>
    </source>
</evidence>
<evidence type="ECO:0000256" key="2">
    <source>
        <dbReference type="SAM" id="Phobius"/>
    </source>
</evidence>
<feature type="transmembrane region" description="Helical" evidence="2">
    <location>
        <begin position="44"/>
        <end position="64"/>
    </location>
</feature>
<name>A0A2P2CE77_9ZZZZ</name>
<keyword evidence="2" id="KW-1133">Transmembrane helix</keyword>
<reference evidence="3" key="1">
    <citation type="submission" date="2015-08" db="EMBL/GenBank/DDBJ databases">
        <authorList>
            <person name="Babu N.S."/>
            <person name="Beckwith C.J."/>
            <person name="Beseler K.G."/>
            <person name="Brison A."/>
            <person name="Carone J.V."/>
            <person name="Caskin T.P."/>
            <person name="Diamond M."/>
            <person name="Durham M.E."/>
            <person name="Foxe J.M."/>
            <person name="Go M."/>
            <person name="Henderson B.A."/>
            <person name="Jones I.B."/>
            <person name="McGettigan J.A."/>
            <person name="Micheletti S.J."/>
            <person name="Nasrallah M.E."/>
            <person name="Ortiz D."/>
            <person name="Piller C.R."/>
            <person name="Privatt S.R."/>
            <person name="Schneider S.L."/>
            <person name="Sharp S."/>
            <person name="Smith T.C."/>
            <person name="Stanton J.D."/>
            <person name="Ullery H.E."/>
            <person name="Wilson R.J."/>
            <person name="Serrano M.G."/>
            <person name="Buck G."/>
            <person name="Lee V."/>
            <person name="Wang Y."/>
            <person name="Carvalho R."/>
            <person name="Voegtly L."/>
            <person name="Shi R."/>
            <person name="Duckworth R."/>
            <person name="Johnson A."/>
            <person name="Loviza R."/>
            <person name="Walstead R."/>
            <person name="Shah Z."/>
            <person name="Kiflezghi M."/>
            <person name="Wade K."/>
            <person name="Ball S.L."/>
            <person name="Bradley K.W."/>
            <person name="Asai D.J."/>
            <person name="Bowman C.A."/>
            <person name="Russell D.A."/>
            <person name="Pope W.H."/>
            <person name="Jacobs-Sera D."/>
            <person name="Hendrix R.W."/>
            <person name="Hatfull G.F."/>
        </authorList>
    </citation>
    <scope>NUCLEOTIDE SEQUENCE</scope>
</reference>
<dbReference type="NCBIfam" id="NF008528">
    <property type="entry name" value="PRK11463.1-2"/>
    <property type="match status" value="1"/>
</dbReference>
<proteinExistence type="predicted"/>
<keyword evidence="2" id="KW-0812">Transmembrane</keyword>
<accession>A0A2P2CE77</accession>
<feature type="transmembrane region" description="Helical" evidence="2">
    <location>
        <begin position="93"/>
        <end position="118"/>
    </location>
</feature>
<protein>
    <submittedName>
        <fullName evidence="3">FxsA cytoplasmic membrane protein</fullName>
    </submittedName>
</protein>
<evidence type="ECO:0000313" key="3">
    <source>
        <dbReference type="EMBL" id="CUR59292.1"/>
    </source>
</evidence>
<dbReference type="EMBL" id="CZKB01000009">
    <property type="protein sequence ID" value="CUR59292.1"/>
    <property type="molecule type" value="Genomic_DNA"/>
</dbReference>
<dbReference type="PANTHER" id="PTHR35335">
    <property type="entry name" value="UPF0716 PROTEIN FXSA"/>
    <property type="match status" value="1"/>
</dbReference>
<feature type="transmembrane region" description="Helical" evidence="2">
    <location>
        <begin position="21"/>
        <end position="38"/>
    </location>
</feature>
<dbReference type="AlphaFoldDB" id="A0A2P2CE77"/>
<dbReference type="PANTHER" id="PTHR35335:SF1">
    <property type="entry name" value="UPF0716 PROTEIN FXSA"/>
    <property type="match status" value="1"/>
</dbReference>